<dbReference type="Proteomes" id="UP000002051">
    <property type="component" value="Chromosome 5"/>
</dbReference>
<dbReference type="Gramene" id="rna30336">
    <property type="protein sequence ID" value="RHN55195.1"/>
    <property type="gene ID" value="gene30336"/>
</dbReference>
<dbReference type="Gene3D" id="1.20.1280.50">
    <property type="match status" value="1"/>
</dbReference>
<dbReference type="GO" id="GO:1905761">
    <property type="term" value="F:SCF ubiquitin ligase complex binding"/>
    <property type="evidence" value="ECO:0000318"/>
    <property type="project" value="GO_Central"/>
</dbReference>
<dbReference type="Gene3D" id="3.80.10.10">
    <property type="entry name" value="Ribonuclease Inhibitor"/>
    <property type="match status" value="2"/>
</dbReference>
<dbReference type="SUPFAM" id="SSF81383">
    <property type="entry name" value="F-box domain"/>
    <property type="match status" value="1"/>
</dbReference>
<reference evidence="1 4" key="1">
    <citation type="journal article" date="2011" name="Nature">
        <title>The Medicago genome provides insight into the evolution of rhizobial symbioses.</title>
        <authorList>
            <person name="Young N.D."/>
            <person name="Debelle F."/>
            <person name="Oldroyd G.E."/>
            <person name="Geurts R."/>
            <person name="Cannon S.B."/>
            <person name="Udvardi M.K."/>
            <person name="Benedito V.A."/>
            <person name="Mayer K.F."/>
            <person name="Gouzy J."/>
            <person name="Schoof H."/>
            <person name="Van de Peer Y."/>
            <person name="Proost S."/>
            <person name="Cook D.R."/>
            <person name="Meyers B.C."/>
            <person name="Spannagl M."/>
            <person name="Cheung F."/>
            <person name="De Mita S."/>
            <person name="Krishnakumar V."/>
            <person name="Gundlach H."/>
            <person name="Zhou S."/>
            <person name="Mudge J."/>
            <person name="Bharti A.K."/>
            <person name="Murray J.D."/>
            <person name="Naoumkina M.A."/>
            <person name="Rosen B."/>
            <person name="Silverstein K.A."/>
            <person name="Tang H."/>
            <person name="Rombauts S."/>
            <person name="Zhao P.X."/>
            <person name="Zhou P."/>
            <person name="Barbe V."/>
            <person name="Bardou P."/>
            <person name="Bechner M."/>
            <person name="Bellec A."/>
            <person name="Berger A."/>
            <person name="Berges H."/>
            <person name="Bidwell S."/>
            <person name="Bisseling T."/>
            <person name="Choisne N."/>
            <person name="Couloux A."/>
            <person name="Denny R."/>
            <person name="Deshpande S."/>
            <person name="Dai X."/>
            <person name="Doyle J.J."/>
            <person name="Dudez A.M."/>
            <person name="Farmer A.D."/>
            <person name="Fouteau S."/>
            <person name="Franken C."/>
            <person name="Gibelin C."/>
            <person name="Gish J."/>
            <person name="Goldstein S."/>
            <person name="Gonzalez A.J."/>
            <person name="Green P.J."/>
            <person name="Hallab A."/>
            <person name="Hartog M."/>
            <person name="Hua A."/>
            <person name="Humphray S.J."/>
            <person name="Jeong D.H."/>
            <person name="Jing Y."/>
            <person name="Jocker A."/>
            <person name="Kenton S.M."/>
            <person name="Kim D.J."/>
            <person name="Klee K."/>
            <person name="Lai H."/>
            <person name="Lang C."/>
            <person name="Lin S."/>
            <person name="Macmil S.L."/>
            <person name="Magdelenat G."/>
            <person name="Matthews L."/>
            <person name="McCorrison J."/>
            <person name="Monaghan E.L."/>
            <person name="Mun J.H."/>
            <person name="Najar F.Z."/>
            <person name="Nicholson C."/>
            <person name="Noirot C."/>
            <person name="O'Bleness M."/>
            <person name="Paule C.R."/>
            <person name="Poulain J."/>
            <person name="Prion F."/>
            <person name="Qin B."/>
            <person name="Qu C."/>
            <person name="Retzel E.F."/>
            <person name="Riddle C."/>
            <person name="Sallet E."/>
            <person name="Samain S."/>
            <person name="Samson N."/>
            <person name="Sanders I."/>
            <person name="Saurat O."/>
            <person name="Scarpelli C."/>
            <person name="Schiex T."/>
            <person name="Segurens B."/>
            <person name="Severin A.J."/>
            <person name="Sherrier D.J."/>
            <person name="Shi R."/>
            <person name="Sims S."/>
            <person name="Singer S.R."/>
            <person name="Sinharoy S."/>
            <person name="Sterck L."/>
            <person name="Viollet A."/>
            <person name="Wang B.B."/>
            <person name="Wang K."/>
            <person name="Wang M."/>
            <person name="Wang X."/>
            <person name="Warfsmann J."/>
            <person name="Weissenbach J."/>
            <person name="White D.D."/>
            <person name="White J.D."/>
            <person name="Wiley G.B."/>
            <person name="Wincker P."/>
            <person name="Xing Y."/>
            <person name="Yang L."/>
            <person name="Yao Z."/>
            <person name="Ying F."/>
            <person name="Zhai J."/>
            <person name="Zhou L."/>
            <person name="Zuber A."/>
            <person name="Denarie J."/>
            <person name="Dixon R.A."/>
            <person name="May G.D."/>
            <person name="Schwartz D.C."/>
            <person name="Rogers J."/>
            <person name="Quetier F."/>
            <person name="Town C.D."/>
            <person name="Roe B.A."/>
        </authorList>
    </citation>
    <scope>NUCLEOTIDE SEQUENCE [LARGE SCALE GENOMIC DNA]</scope>
    <source>
        <strain evidence="1">A17</strain>
        <strain evidence="3 4">cv. Jemalong A17</strain>
    </source>
</reference>
<accession>G7K6X0</accession>
<evidence type="ECO:0000313" key="1">
    <source>
        <dbReference type="EMBL" id="AES96402.1"/>
    </source>
</evidence>
<dbReference type="InterPro" id="IPR032675">
    <property type="entry name" value="LRR_dom_sf"/>
</dbReference>
<dbReference type="KEGG" id="mtr:11417050"/>
<dbReference type="PaxDb" id="3880-AES96402"/>
<dbReference type="AlphaFoldDB" id="G7K6X0"/>
<protein>
    <submittedName>
        <fullName evidence="1">F-box/LRR protein</fullName>
    </submittedName>
    <submittedName>
        <fullName evidence="2">Putative F-box domain, leucine-rich repeat domain, L domain-containing protein</fullName>
    </submittedName>
</protein>
<gene>
    <name evidence="3" type="primary">11417050</name>
    <name evidence="1" type="ordered locus">MTR_5g036740</name>
    <name evidence="2" type="ORF">MtrunA17_Chr5g0415061</name>
</gene>
<dbReference type="CDD" id="cd22164">
    <property type="entry name" value="F-box_AtSKIP19-like"/>
    <property type="match status" value="1"/>
</dbReference>
<evidence type="ECO:0000313" key="4">
    <source>
        <dbReference type="Proteomes" id="UP000002051"/>
    </source>
</evidence>
<dbReference type="eggNOG" id="KOG1947">
    <property type="taxonomic scope" value="Eukaryota"/>
</dbReference>
<dbReference type="PANTHER" id="PTHR38926:SF2">
    <property type="entry name" value="F-BOX_LRR-REPEAT PROTEIN 21-RELATED"/>
    <property type="match status" value="1"/>
</dbReference>
<evidence type="ECO:0000313" key="5">
    <source>
        <dbReference type="Proteomes" id="UP000265566"/>
    </source>
</evidence>
<reference evidence="2" key="5">
    <citation type="journal article" date="2018" name="Nat. Plants">
        <title>Whole-genome landscape of Medicago truncatula symbiotic genes.</title>
        <authorList>
            <person name="Pecrix Y."/>
            <person name="Gamas P."/>
            <person name="Carrere S."/>
        </authorList>
    </citation>
    <scope>NUCLEOTIDE SEQUENCE</scope>
    <source>
        <tissue evidence="2">Leaves</tissue>
    </source>
</reference>
<dbReference type="SUPFAM" id="SSF52047">
    <property type="entry name" value="RNI-like"/>
    <property type="match status" value="1"/>
</dbReference>
<dbReference type="Proteomes" id="UP000265566">
    <property type="component" value="Chromosome 5"/>
</dbReference>
<dbReference type="OMA" id="CTIDILE"/>
<reference evidence="5" key="4">
    <citation type="journal article" date="2018" name="Nat. Plants">
        <title>Whole-genome landscape of Medicago truncatula symbiotic genes.</title>
        <authorList>
            <person name="Pecrix Y."/>
            <person name="Staton S.E."/>
            <person name="Sallet E."/>
            <person name="Lelandais-Briere C."/>
            <person name="Moreau S."/>
            <person name="Carrere S."/>
            <person name="Blein T."/>
            <person name="Jardinaud M.F."/>
            <person name="Latrasse D."/>
            <person name="Zouine M."/>
            <person name="Zahm M."/>
            <person name="Kreplak J."/>
            <person name="Mayjonade B."/>
            <person name="Satge C."/>
            <person name="Perez M."/>
            <person name="Cauet S."/>
            <person name="Marande W."/>
            <person name="Chantry-Darmon C."/>
            <person name="Lopez-Roques C."/>
            <person name="Bouchez O."/>
            <person name="Berard A."/>
            <person name="Debelle F."/>
            <person name="Munos S."/>
            <person name="Bendahmane A."/>
            <person name="Berges H."/>
            <person name="Niebel A."/>
            <person name="Buitink J."/>
            <person name="Frugier F."/>
            <person name="Benhamed M."/>
            <person name="Crespi M."/>
            <person name="Gouzy J."/>
            <person name="Gamas P."/>
        </authorList>
    </citation>
    <scope>NUCLEOTIDE SEQUENCE [LARGE SCALE GENOMIC DNA]</scope>
    <source>
        <strain evidence="5">cv. Jemalong A17</strain>
    </source>
</reference>
<evidence type="ECO:0000313" key="3">
    <source>
        <dbReference type="EnsemblPlants" id="AES96402"/>
    </source>
</evidence>
<evidence type="ECO:0000313" key="2">
    <source>
        <dbReference type="EMBL" id="RHN55195.1"/>
    </source>
</evidence>
<name>G7K6X0_MEDTR</name>
<dbReference type="InterPro" id="IPR036047">
    <property type="entry name" value="F-box-like_dom_sf"/>
</dbReference>
<dbReference type="EMBL" id="PSQE01000005">
    <property type="protein sequence ID" value="RHN55195.1"/>
    <property type="molecule type" value="Genomic_DNA"/>
</dbReference>
<dbReference type="HOGENOM" id="CLU_044915_0_0_1"/>
<sequence length="281" mass="32102">MEVESESTAGPNWLDLPRDLTSNILQRLGAFEILTSACGVCPLWWNICKDPICMCDYSSYYNNFFFWKVSNNDYDKEEMVKICCNAIERSCNHLEDIDIEGFGNDDILNCIANNGSHLRSMRFVDCYEISEEGFSEAVRKLPLLEKLVISDNRLTEVSIAVLGRSCPLLKSLKISRLGVYAAKPSDDLALVIADTMTNLCYLDIKGDNLTNDGLLAILDKCPFLESLDLQGCRYLELSKSLEKRCIDPINHLRLPNFYVFDDYDYSPCEYDFGGDYDSWYY</sequence>
<organism evidence="1 4">
    <name type="scientific">Medicago truncatula</name>
    <name type="common">Barrel medic</name>
    <name type="synonym">Medicago tribuloides</name>
    <dbReference type="NCBI Taxonomy" id="3880"/>
    <lineage>
        <taxon>Eukaryota</taxon>
        <taxon>Viridiplantae</taxon>
        <taxon>Streptophyta</taxon>
        <taxon>Embryophyta</taxon>
        <taxon>Tracheophyta</taxon>
        <taxon>Spermatophyta</taxon>
        <taxon>Magnoliopsida</taxon>
        <taxon>eudicotyledons</taxon>
        <taxon>Gunneridae</taxon>
        <taxon>Pentapetalae</taxon>
        <taxon>rosids</taxon>
        <taxon>fabids</taxon>
        <taxon>Fabales</taxon>
        <taxon>Fabaceae</taxon>
        <taxon>Papilionoideae</taxon>
        <taxon>50 kb inversion clade</taxon>
        <taxon>NPAAA clade</taxon>
        <taxon>Hologalegina</taxon>
        <taxon>IRL clade</taxon>
        <taxon>Trifolieae</taxon>
        <taxon>Medicago</taxon>
    </lineage>
</organism>
<reference evidence="3" key="3">
    <citation type="submission" date="2015-04" db="UniProtKB">
        <authorList>
            <consortium name="EnsemblPlants"/>
        </authorList>
    </citation>
    <scope>IDENTIFICATION</scope>
    <source>
        <strain evidence="3">cv. Jemalong A17</strain>
    </source>
</reference>
<keyword evidence="4" id="KW-1185">Reference proteome</keyword>
<dbReference type="EMBL" id="CM001221">
    <property type="protein sequence ID" value="AES96402.1"/>
    <property type="molecule type" value="Genomic_DNA"/>
</dbReference>
<dbReference type="OrthoDB" id="2095648at2759"/>
<reference evidence="1 4" key="2">
    <citation type="journal article" date="2014" name="BMC Genomics">
        <title>An improved genome release (version Mt4.0) for the model legume Medicago truncatula.</title>
        <authorList>
            <person name="Tang H."/>
            <person name="Krishnakumar V."/>
            <person name="Bidwell S."/>
            <person name="Rosen B."/>
            <person name="Chan A."/>
            <person name="Zhou S."/>
            <person name="Gentzbittel L."/>
            <person name="Childs K.L."/>
            <person name="Yandell M."/>
            <person name="Gundlach H."/>
            <person name="Mayer K.F."/>
            <person name="Schwartz D.C."/>
            <person name="Town C.D."/>
        </authorList>
    </citation>
    <scope>GENOME REANNOTATION</scope>
    <source>
        <strain evidence="3 4">cv. Jemalong A17</strain>
    </source>
</reference>
<dbReference type="PANTHER" id="PTHR38926">
    <property type="entry name" value="F-BOX DOMAIN CONTAINING PROTEIN, EXPRESSED"/>
    <property type="match status" value="1"/>
</dbReference>
<proteinExistence type="predicted"/>
<dbReference type="EnsemblPlants" id="AES96402">
    <property type="protein sequence ID" value="AES96402"/>
    <property type="gene ID" value="MTR_5g036740"/>
</dbReference>